<evidence type="ECO:0000313" key="2">
    <source>
        <dbReference type="EMBL" id="TDC14771.1"/>
    </source>
</evidence>
<evidence type="ECO:0000313" key="3">
    <source>
        <dbReference type="Proteomes" id="UP000295431"/>
    </source>
</evidence>
<dbReference type="Gene3D" id="1.20.120.450">
    <property type="entry name" value="dinb family like domain"/>
    <property type="match status" value="1"/>
</dbReference>
<protein>
    <submittedName>
        <fullName evidence="2">TIGR03086 family protein</fullName>
    </submittedName>
</protein>
<evidence type="ECO:0000259" key="1">
    <source>
        <dbReference type="Pfam" id="PF11716"/>
    </source>
</evidence>
<comment type="caution">
    <text evidence="2">The sequence shown here is derived from an EMBL/GenBank/DDBJ whole genome shotgun (WGS) entry which is preliminary data.</text>
</comment>
<dbReference type="InterPro" id="IPR017520">
    <property type="entry name" value="CHP03086"/>
</dbReference>
<name>A0A4R4NY02_9ACTN</name>
<dbReference type="NCBIfam" id="TIGR03083">
    <property type="entry name" value="maleylpyruvate isomerase family mycothiol-dependent enzyme"/>
    <property type="match status" value="1"/>
</dbReference>
<feature type="domain" description="Mycothiol-dependent maleylpyruvate isomerase metal-binding" evidence="1">
    <location>
        <begin position="49"/>
        <end position="171"/>
    </location>
</feature>
<dbReference type="SUPFAM" id="SSF109854">
    <property type="entry name" value="DinB/YfiT-like putative metalloenzymes"/>
    <property type="match status" value="1"/>
</dbReference>
<dbReference type="InterPro" id="IPR017517">
    <property type="entry name" value="Maleyloyr_isom"/>
</dbReference>
<dbReference type="OrthoDB" id="5185819at2"/>
<dbReference type="InterPro" id="IPR034660">
    <property type="entry name" value="DinB/YfiT-like"/>
</dbReference>
<proteinExistence type="predicted"/>
<dbReference type="GO" id="GO:0046872">
    <property type="term" value="F:metal ion binding"/>
    <property type="evidence" value="ECO:0007669"/>
    <property type="project" value="InterPro"/>
</dbReference>
<dbReference type="EMBL" id="SMJW01000078">
    <property type="protein sequence ID" value="TDC14771.1"/>
    <property type="molecule type" value="Genomic_DNA"/>
</dbReference>
<reference evidence="2 3" key="1">
    <citation type="submission" date="2019-03" db="EMBL/GenBank/DDBJ databases">
        <title>Draft genome sequences of novel Actinobacteria.</title>
        <authorList>
            <person name="Sahin N."/>
            <person name="Ay H."/>
            <person name="Saygin H."/>
        </authorList>
    </citation>
    <scope>NUCLEOTIDE SEQUENCE [LARGE SCALE GENOMIC DNA]</scope>
    <source>
        <strain evidence="2 3">DSM 45347</strain>
    </source>
</reference>
<dbReference type="InterPro" id="IPR024344">
    <property type="entry name" value="MDMPI_metal-binding"/>
</dbReference>
<dbReference type="Pfam" id="PF11716">
    <property type="entry name" value="MDMPI_N"/>
    <property type="match status" value="1"/>
</dbReference>
<dbReference type="Proteomes" id="UP000295431">
    <property type="component" value="Unassembled WGS sequence"/>
</dbReference>
<accession>A0A4R4NY02</accession>
<sequence length="234" mass="24563">MVRKPYSCVWSGGRGCLLVLSGTGSSVGATDRLGGVRPVTSSPVEDLAALLAVAGDLVAGVRPDQWKNPTPCTDWNVRELVNHVVIGDRLFTAILRGEEPAPPSARDPKSNDVLGDDPAGVQREGARELIAALSRPGVLDQMFQIPMGSVPGVAAAHMRSTEAIAHGWDLAQATGQEPRFPDDIVQRVLEFTRAKLADVPPDRTPFGPAQPAPAGAPPIAELVALLGRPVQPSA</sequence>
<dbReference type="AlphaFoldDB" id="A0A4R4NY02"/>
<gene>
    <name evidence="2" type="ORF">E1284_17230</name>
</gene>
<organism evidence="2 3">
    <name type="scientific">Actinomadura bangladeshensis</name>
    <dbReference type="NCBI Taxonomy" id="453573"/>
    <lineage>
        <taxon>Bacteria</taxon>
        <taxon>Bacillati</taxon>
        <taxon>Actinomycetota</taxon>
        <taxon>Actinomycetes</taxon>
        <taxon>Streptosporangiales</taxon>
        <taxon>Thermomonosporaceae</taxon>
        <taxon>Actinomadura</taxon>
    </lineage>
</organism>
<keyword evidence="3" id="KW-1185">Reference proteome</keyword>
<dbReference type="NCBIfam" id="TIGR03086">
    <property type="entry name" value="TIGR03086 family metal-binding protein"/>
    <property type="match status" value="1"/>
</dbReference>